<gene>
    <name evidence="1" type="ORF">F2Y13_03425</name>
</gene>
<dbReference type="Proteomes" id="UP000323567">
    <property type="component" value="Unassembled WGS sequence"/>
</dbReference>
<name>A0A5B3GD03_9BACT</name>
<organism evidence="1 2">
    <name type="scientific">Alistipes shahii</name>
    <dbReference type="NCBI Taxonomy" id="328814"/>
    <lineage>
        <taxon>Bacteria</taxon>
        <taxon>Pseudomonadati</taxon>
        <taxon>Bacteroidota</taxon>
        <taxon>Bacteroidia</taxon>
        <taxon>Bacteroidales</taxon>
        <taxon>Rikenellaceae</taxon>
        <taxon>Alistipes</taxon>
    </lineage>
</organism>
<evidence type="ECO:0000313" key="1">
    <source>
        <dbReference type="EMBL" id="KAA2371441.1"/>
    </source>
</evidence>
<accession>A0A5B3GD03</accession>
<evidence type="ECO:0000313" key="2">
    <source>
        <dbReference type="Proteomes" id="UP000323567"/>
    </source>
</evidence>
<reference evidence="1 2" key="1">
    <citation type="journal article" date="2019" name="Nat. Med.">
        <title>A library of human gut bacterial isolates paired with longitudinal multiomics data enables mechanistic microbiome research.</title>
        <authorList>
            <person name="Poyet M."/>
            <person name="Groussin M."/>
            <person name="Gibbons S.M."/>
            <person name="Avila-Pacheco J."/>
            <person name="Jiang X."/>
            <person name="Kearney S.M."/>
            <person name="Perrotta A.R."/>
            <person name="Berdy B."/>
            <person name="Zhao S."/>
            <person name="Lieberman T.D."/>
            <person name="Swanson P.K."/>
            <person name="Smith M."/>
            <person name="Roesemann S."/>
            <person name="Alexander J.E."/>
            <person name="Rich S.A."/>
            <person name="Livny J."/>
            <person name="Vlamakis H."/>
            <person name="Clish C."/>
            <person name="Bullock K."/>
            <person name="Deik A."/>
            <person name="Scott J."/>
            <person name="Pierce K.A."/>
            <person name="Xavier R.J."/>
            <person name="Alm E.J."/>
        </authorList>
    </citation>
    <scope>NUCLEOTIDE SEQUENCE [LARGE SCALE GENOMIC DNA]</scope>
    <source>
        <strain evidence="1 2">BIOML-A2</strain>
    </source>
</reference>
<protein>
    <submittedName>
        <fullName evidence="1">Uncharacterized protein</fullName>
    </submittedName>
</protein>
<proteinExistence type="predicted"/>
<dbReference type="AlphaFoldDB" id="A0A5B3GD03"/>
<dbReference type="EMBL" id="VVXK01000003">
    <property type="protein sequence ID" value="KAA2371441.1"/>
    <property type="molecule type" value="Genomic_DNA"/>
</dbReference>
<comment type="caution">
    <text evidence="1">The sequence shown here is derived from an EMBL/GenBank/DDBJ whole genome shotgun (WGS) entry which is preliminary data.</text>
</comment>
<sequence length="252" mass="28802">MGHSKIYNNDSKYVIANVMDDVENVNVREYLIDFHAKSIYPAIEAMVLKEQNLDTICKDPIAIMLASKKIAEKEIARATSLEIPENIKLLFQEELSKKEQISLLRGISIKPEQLATIFLYANDKGYKFSNYRFEDTPKKYIGADLPSFIYLCDENTIEHYGETSLTDGQMKEIITVSQFVLARILNNGKHWHCFYQTRRGLLGNEPGEYGNKSHIHYISDSFSISLKDVIKGFKAGICPHSKVHITLDESKE</sequence>